<dbReference type="SFLD" id="SFLDG01067">
    <property type="entry name" value="SPASM/twitch_domain_containing"/>
    <property type="match status" value="1"/>
</dbReference>
<proteinExistence type="predicted"/>
<dbReference type="InterPro" id="IPR013785">
    <property type="entry name" value="Aldolase_TIM"/>
</dbReference>
<dbReference type="AlphaFoldDB" id="A0A3B6VAP1"/>
<dbReference type="GO" id="GO:0046872">
    <property type="term" value="F:metal ion binding"/>
    <property type="evidence" value="ECO:0007669"/>
    <property type="project" value="UniProtKB-KW"/>
</dbReference>
<dbReference type="Pfam" id="PF04055">
    <property type="entry name" value="Radical_SAM"/>
    <property type="match status" value="1"/>
</dbReference>
<accession>A0A3B6VAP1</accession>
<dbReference type="GO" id="GO:0051536">
    <property type="term" value="F:iron-sulfur cluster binding"/>
    <property type="evidence" value="ECO:0007669"/>
    <property type="project" value="UniProtKB-KW"/>
</dbReference>
<gene>
    <name evidence="8" type="ordered locus">BHWA1_02674</name>
</gene>
<evidence type="ECO:0000256" key="4">
    <source>
        <dbReference type="ARBA" id="ARBA00022723"/>
    </source>
</evidence>
<dbReference type="Proteomes" id="UP000001803">
    <property type="component" value="Plasmid pBHWA1"/>
</dbReference>
<dbReference type="InterPro" id="IPR050377">
    <property type="entry name" value="Radical_SAM_PqqE_MftC-like"/>
</dbReference>
<feature type="domain" description="Radical SAM core" evidence="7">
    <location>
        <begin position="23"/>
        <end position="255"/>
    </location>
</feature>
<dbReference type="PROSITE" id="PS51918">
    <property type="entry name" value="RADICAL_SAM"/>
    <property type="match status" value="1"/>
</dbReference>
<dbReference type="EMBL" id="CP001360">
    <property type="protein sequence ID" value="ACN85125.1"/>
    <property type="molecule type" value="Genomic_DNA"/>
</dbReference>
<evidence type="ECO:0000256" key="2">
    <source>
        <dbReference type="ARBA" id="ARBA00022485"/>
    </source>
</evidence>
<keyword evidence="3" id="KW-0949">S-adenosyl-L-methionine</keyword>
<comment type="cofactor">
    <cofactor evidence="1">
        <name>[4Fe-4S] cluster</name>
        <dbReference type="ChEBI" id="CHEBI:49883"/>
    </cofactor>
</comment>
<dbReference type="SUPFAM" id="SSF102114">
    <property type="entry name" value="Radical SAM enzymes"/>
    <property type="match status" value="1"/>
</dbReference>
<dbReference type="InterPro" id="IPR058240">
    <property type="entry name" value="rSAM_sf"/>
</dbReference>
<protein>
    <submittedName>
        <fullName evidence="8">Fe-S oxidoreductase containing radical SAM domain</fullName>
    </submittedName>
</protein>
<evidence type="ECO:0000259" key="7">
    <source>
        <dbReference type="PROSITE" id="PS51918"/>
    </source>
</evidence>
<keyword evidence="6" id="KW-0411">Iron-sulfur</keyword>
<sequence>MKAKYQSKLELKDRENLEDVIPLEAPFIIYLDPSSACNFKCEFCPSTFSTNEDFIKKSFDFELFKKVIDDLKEFKNNIKVLRLYKIGEPLVNKNIAKMIRYAKDSGKVNFIDMTTNASLLNEKLSLELVESGLNKINISIEGVNSSQYKKYANVDINYDQFVENIKFLHKNKGDLEITIKIPSNYITEEDKKLFFETFSDYCDRIFIENLTSVWSNFDINSSSNVLKNIEDKTQYGLEVKNKKVCTYLFYSIVINSTGTVSPCCSDWQEKMIIGNVNNQTVREIWNSEKLKELRIQHLTGHRDKNPICVNCGNIKYAQIDNIDDYADAILTKIY</sequence>
<dbReference type="InterPro" id="IPR006638">
    <property type="entry name" value="Elp3/MiaA/NifB-like_rSAM"/>
</dbReference>
<geneLocation type="plasmid" evidence="8 9">
    <name>pBHWA1</name>
</geneLocation>
<dbReference type="Pfam" id="PF13186">
    <property type="entry name" value="SPASM"/>
    <property type="match status" value="1"/>
</dbReference>
<dbReference type="RefSeq" id="WP_012672151.1">
    <property type="nucleotide sequence ID" value="NC_012226.1"/>
</dbReference>
<dbReference type="SFLD" id="SFLDS00029">
    <property type="entry name" value="Radical_SAM"/>
    <property type="match status" value="1"/>
</dbReference>
<dbReference type="KEGG" id="bhy:BHWA1_02674"/>
<organism evidence="8 9">
    <name type="scientific">Brachyspira hyodysenteriae (strain ATCC 49526 / WA1)</name>
    <dbReference type="NCBI Taxonomy" id="565034"/>
    <lineage>
        <taxon>Bacteria</taxon>
        <taxon>Pseudomonadati</taxon>
        <taxon>Spirochaetota</taxon>
        <taxon>Spirochaetia</taxon>
        <taxon>Brachyspirales</taxon>
        <taxon>Brachyspiraceae</taxon>
        <taxon>Brachyspira</taxon>
    </lineage>
</organism>
<keyword evidence="4" id="KW-0479">Metal-binding</keyword>
<reference evidence="8 9" key="1">
    <citation type="journal article" date="2009" name="PLoS ONE">
        <title>Genome sequence of the pathogenic intestinal spirochete Brachyspira hyodysenteriae reveals adaptations to its lifestyle in the porcine large intestine.</title>
        <authorList>
            <person name="Bellgard M.I."/>
            <person name="Wanchanthuek P."/>
            <person name="La T."/>
            <person name="Ryan K."/>
            <person name="Moolhuijzen P."/>
            <person name="Albertyn Z."/>
            <person name="Shaban B."/>
            <person name="Motro Y."/>
            <person name="Dunn D.S."/>
            <person name="Schibeci D."/>
            <person name="Hunter A."/>
            <person name="Barrero R."/>
            <person name="Phillips N.D."/>
            <person name="Hampson D.J."/>
        </authorList>
    </citation>
    <scope>NUCLEOTIDE SEQUENCE [LARGE SCALE GENOMIC DNA]</scope>
    <source>
        <strain evidence="9">ATCC 49526 / WA1</strain>
    </source>
</reference>
<evidence type="ECO:0000313" key="8">
    <source>
        <dbReference type="EMBL" id="ACN85125.1"/>
    </source>
</evidence>
<evidence type="ECO:0000256" key="6">
    <source>
        <dbReference type="ARBA" id="ARBA00023014"/>
    </source>
</evidence>
<evidence type="ECO:0000256" key="1">
    <source>
        <dbReference type="ARBA" id="ARBA00001966"/>
    </source>
</evidence>
<dbReference type="CDD" id="cd21127">
    <property type="entry name" value="SPASM_rSAM"/>
    <property type="match status" value="1"/>
</dbReference>
<keyword evidence="9" id="KW-1185">Reference proteome</keyword>
<evidence type="ECO:0000313" key="9">
    <source>
        <dbReference type="Proteomes" id="UP000001803"/>
    </source>
</evidence>
<dbReference type="InterPro" id="IPR034391">
    <property type="entry name" value="AdoMet-like_SPASM_containing"/>
</dbReference>
<dbReference type="InterPro" id="IPR007197">
    <property type="entry name" value="rSAM"/>
</dbReference>
<keyword evidence="5" id="KW-0408">Iron</keyword>
<dbReference type="SFLD" id="SFLDG01387">
    <property type="entry name" value="BtrN-like_SPASM_domain_contain"/>
    <property type="match status" value="1"/>
</dbReference>
<dbReference type="PANTHER" id="PTHR11228:SF34">
    <property type="entry name" value="TUNGSTEN-CONTAINING ALDEHYDE FERREDOXIN OXIDOREDUCTASE COFACTOR MODIFYING PROTEIN"/>
    <property type="match status" value="1"/>
</dbReference>
<dbReference type="PANTHER" id="PTHR11228">
    <property type="entry name" value="RADICAL SAM DOMAIN PROTEIN"/>
    <property type="match status" value="1"/>
</dbReference>
<evidence type="ECO:0000256" key="5">
    <source>
        <dbReference type="ARBA" id="ARBA00023004"/>
    </source>
</evidence>
<dbReference type="CDD" id="cd01335">
    <property type="entry name" value="Radical_SAM"/>
    <property type="match status" value="1"/>
</dbReference>
<keyword evidence="8" id="KW-0614">Plasmid</keyword>
<dbReference type="Gene3D" id="3.20.20.70">
    <property type="entry name" value="Aldolase class I"/>
    <property type="match status" value="1"/>
</dbReference>
<keyword evidence="2" id="KW-0004">4Fe-4S</keyword>
<dbReference type="SMART" id="SM00729">
    <property type="entry name" value="Elp3"/>
    <property type="match status" value="1"/>
</dbReference>
<evidence type="ECO:0000256" key="3">
    <source>
        <dbReference type="ARBA" id="ARBA00022691"/>
    </source>
</evidence>
<name>A0A3B6VAP1_BRAHW</name>
<dbReference type="InterPro" id="IPR023885">
    <property type="entry name" value="4Fe4S-binding_SPASM_dom"/>
</dbReference>
<dbReference type="GO" id="GO:0003824">
    <property type="term" value="F:catalytic activity"/>
    <property type="evidence" value="ECO:0007669"/>
    <property type="project" value="InterPro"/>
</dbReference>